<evidence type="ECO:0000313" key="13">
    <source>
        <dbReference type="Proteomes" id="UP000230002"/>
    </source>
</evidence>
<feature type="domain" description="DRBM" evidence="10">
    <location>
        <begin position="225"/>
        <end position="295"/>
    </location>
</feature>
<dbReference type="Gene3D" id="3.30.160.20">
    <property type="match status" value="1"/>
</dbReference>
<comment type="caution">
    <text evidence="12">The sequence shown here is derived from an EMBL/GenBank/DDBJ whole genome shotgun (WGS) entry which is preliminary data.</text>
</comment>
<evidence type="ECO:0000256" key="8">
    <source>
        <dbReference type="PROSITE-ProRule" id="PRU00266"/>
    </source>
</evidence>
<dbReference type="GO" id="GO:0003725">
    <property type="term" value="F:double-stranded RNA binding"/>
    <property type="evidence" value="ECO:0007669"/>
    <property type="project" value="InterPro"/>
</dbReference>
<keyword evidence="2 8" id="KW-0694">RNA-binding</keyword>
<keyword evidence="4" id="KW-0496">Mitochondrion</keyword>
<evidence type="ECO:0000256" key="7">
    <source>
        <dbReference type="ARBA" id="ARBA00035187"/>
    </source>
</evidence>
<dbReference type="CDD" id="cd19873">
    <property type="entry name" value="DSRM_MRPL3_like"/>
    <property type="match status" value="1"/>
</dbReference>
<evidence type="ECO:0000256" key="4">
    <source>
        <dbReference type="ARBA" id="ARBA00023128"/>
    </source>
</evidence>
<dbReference type="CDD" id="cd00593">
    <property type="entry name" value="RIBOc"/>
    <property type="match status" value="1"/>
</dbReference>
<evidence type="ECO:0000256" key="6">
    <source>
        <dbReference type="ARBA" id="ARBA00024034"/>
    </source>
</evidence>
<dbReference type="Proteomes" id="UP000230002">
    <property type="component" value="Unassembled WGS sequence"/>
</dbReference>
<dbReference type="AlphaFoldDB" id="A0A2G8RTZ7"/>
<reference evidence="12 13" key="1">
    <citation type="journal article" date="2015" name="Sci. Rep.">
        <title>Chromosome-level genome map provides insights into diverse defense mechanisms in the medicinal fungus Ganoderma sinense.</title>
        <authorList>
            <person name="Zhu Y."/>
            <person name="Xu J."/>
            <person name="Sun C."/>
            <person name="Zhou S."/>
            <person name="Xu H."/>
            <person name="Nelson D.R."/>
            <person name="Qian J."/>
            <person name="Song J."/>
            <person name="Luo H."/>
            <person name="Xiang L."/>
            <person name="Li Y."/>
            <person name="Xu Z."/>
            <person name="Ji A."/>
            <person name="Wang L."/>
            <person name="Lu S."/>
            <person name="Hayward A."/>
            <person name="Sun W."/>
            <person name="Li X."/>
            <person name="Schwartz D.C."/>
            <person name="Wang Y."/>
            <person name="Chen S."/>
        </authorList>
    </citation>
    <scope>NUCLEOTIDE SEQUENCE [LARGE SCALE GENOMIC DNA]</scope>
    <source>
        <strain evidence="12 13">ZZ0214-1</strain>
    </source>
</reference>
<dbReference type="Pfam" id="PF22892">
    <property type="entry name" value="DSRM_MRPL44"/>
    <property type="match status" value="1"/>
</dbReference>
<dbReference type="Pfam" id="PF14622">
    <property type="entry name" value="Ribonucleas_3_3"/>
    <property type="match status" value="1"/>
</dbReference>
<dbReference type="PROSITE" id="PS50142">
    <property type="entry name" value="RNASE_3_2"/>
    <property type="match status" value="1"/>
</dbReference>
<dbReference type="Gene3D" id="1.10.1520.10">
    <property type="entry name" value="Ribonuclease III domain"/>
    <property type="match status" value="2"/>
</dbReference>
<evidence type="ECO:0000256" key="1">
    <source>
        <dbReference type="ARBA" id="ARBA00004173"/>
    </source>
</evidence>
<keyword evidence="13" id="KW-1185">Reference proteome</keyword>
<dbReference type="EMBL" id="AYKW01000056">
    <property type="protein sequence ID" value="PIL24980.1"/>
    <property type="molecule type" value="Genomic_DNA"/>
</dbReference>
<dbReference type="GO" id="GO:0005739">
    <property type="term" value="C:mitochondrion"/>
    <property type="evidence" value="ECO:0007669"/>
    <property type="project" value="TreeGrafter"/>
</dbReference>
<dbReference type="STRING" id="1077348.A0A2G8RTZ7"/>
<accession>A0A2G8RTZ7</accession>
<dbReference type="GO" id="GO:0004525">
    <property type="term" value="F:ribonuclease III activity"/>
    <property type="evidence" value="ECO:0007669"/>
    <property type="project" value="InterPro"/>
</dbReference>
<organism evidence="12 13">
    <name type="scientific">Ganoderma sinense ZZ0214-1</name>
    <dbReference type="NCBI Taxonomy" id="1077348"/>
    <lineage>
        <taxon>Eukaryota</taxon>
        <taxon>Fungi</taxon>
        <taxon>Dikarya</taxon>
        <taxon>Basidiomycota</taxon>
        <taxon>Agaricomycotina</taxon>
        <taxon>Agaricomycetes</taxon>
        <taxon>Polyporales</taxon>
        <taxon>Polyporaceae</taxon>
        <taxon>Ganoderma</taxon>
    </lineage>
</organism>
<dbReference type="PANTHER" id="PTHR11207:SF32">
    <property type="entry name" value="LARGE RIBOSOMAL SUBUNIT PROTEIN ML44"/>
    <property type="match status" value="1"/>
</dbReference>
<evidence type="ECO:0000256" key="2">
    <source>
        <dbReference type="ARBA" id="ARBA00022884"/>
    </source>
</evidence>
<dbReference type="OrthoDB" id="67027at2759"/>
<protein>
    <recommendedName>
        <fullName evidence="7">Large ribosomal subunit protein mL44</fullName>
    </recommendedName>
</protein>
<name>A0A2G8RTZ7_9APHY</name>
<dbReference type="InterPro" id="IPR044443">
    <property type="entry name" value="Ribosomal_mL44_DSRM_fung"/>
</dbReference>
<dbReference type="GO" id="GO:0003735">
    <property type="term" value="F:structural constituent of ribosome"/>
    <property type="evidence" value="ECO:0007669"/>
    <property type="project" value="TreeGrafter"/>
</dbReference>
<evidence type="ECO:0000259" key="10">
    <source>
        <dbReference type="PROSITE" id="PS50137"/>
    </source>
</evidence>
<evidence type="ECO:0000256" key="9">
    <source>
        <dbReference type="SAM" id="MobiDB-lite"/>
    </source>
</evidence>
<keyword evidence="3" id="KW-0689">Ribosomal protein</keyword>
<dbReference type="SMART" id="SM00358">
    <property type="entry name" value="DSRM"/>
    <property type="match status" value="1"/>
</dbReference>
<feature type="region of interest" description="Disordered" evidence="9">
    <location>
        <begin position="343"/>
        <end position="369"/>
    </location>
</feature>
<dbReference type="GO" id="GO:0006396">
    <property type="term" value="P:RNA processing"/>
    <property type="evidence" value="ECO:0007669"/>
    <property type="project" value="InterPro"/>
</dbReference>
<proteinExistence type="inferred from homology"/>
<dbReference type="SUPFAM" id="SSF69065">
    <property type="entry name" value="RNase III domain-like"/>
    <property type="match status" value="1"/>
</dbReference>
<evidence type="ECO:0000256" key="5">
    <source>
        <dbReference type="ARBA" id="ARBA00023274"/>
    </source>
</evidence>
<dbReference type="SUPFAM" id="SSF54768">
    <property type="entry name" value="dsRNA-binding domain-like"/>
    <property type="match status" value="1"/>
</dbReference>
<dbReference type="InterPro" id="IPR044444">
    <property type="entry name" value="Ribosomal_mL44_DSRM_metazoa"/>
</dbReference>
<gene>
    <name evidence="12" type="ORF">GSI_12867</name>
</gene>
<dbReference type="InterPro" id="IPR036389">
    <property type="entry name" value="RNase_III_sf"/>
</dbReference>
<sequence>MGYAQRKVATTASKLAHVSSSHLKALPPRQSLLSAGRAAPPTVFDAESWAASQPPPQSTLATFAHRVGLGKVVPSPEIIQQACTHPSFVQLHNQQHPDQPLPATNASLATLGNSLLGLFATEFVNSSYPHLPTRVMKAAVSAHVGPTTCANLAREMGAMPILRWHRSPGSSTQSAVLHSDALASVPRALTALVYQYRSLRSARRFAEKFFFSRDIDLRGMMKFRDPKQTLLATVAKFGRERPVSRLLKETGRFSNSPVFVVGIFSGADKLGEGFGSSLKMAEYRAAEDSLLRLYLTRQPPHLVQLPTSTFPDALGNVFEAKGPESPYSPVSLGDSEVLYGSAGRTGVRTPGARSRAAEAAEDDLEDYVL</sequence>
<evidence type="ECO:0000313" key="12">
    <source>
        <dbReference type="EMBL" id="PIL24980.1"/>
    </source>
</evidence>
<dbReference type="PANTHER" id="PTHR11207">
    <property type="entry name" value="RIBONUCLEASE III"/>
    <property type="match status" value="1"/>
</dbReference>
<feature type="compositionally biased region" description="Acidic residues" evidence="9">
    <location>
        <begin position="359"/>
        <end position="369"/>
    </location>
</feature>
<evidence type="ECO:0000259" key="11">
    <source>
        <dbReference type="PROSITE" id="PS50142"/>
    </source>
</evidence>
<dbReference type="InterPro" id="IPR014720">
    <property type="entry name" value="dsRBD_dom"/>
</dbReference>
<keyword evidence="5" id="KW-0687">Ribonucleoprotein</keyword>
<dbReference type="PROSITE" id="PS50137">
    <property type="entry name" value="DS_RBD"/>
    <property type="match status" value="1"/>
</dbReference>
<feature type="domain" description="RNase III" evidence="11">
    <location>
        <begin position="60"/>
        <end position="157"/>
    </location>
</feature>
<comment type="similarity">
    <text evidence="6">Belongs to the ribonuclease III family. Mitochondrion-specific ribosomal protein mL44 subfamily.</text>
</comment>
<dbReference type="InterPro" id="IPR000999">
    <property type="entry name" value="RNase_III_dom"/>
</dbReference>
<dbReference type="SMART" id="SM00535">
    <property type="entry name" value="RIBOc"/>
    <property type="match status" value="1"/>
</dbReference>
<evidence type="ECO:0000256" key="3">
    <source>
        <dbReference type="ARBA" id="ARBA00022980"/>
    </source>
</evidence>
<comment type="subcellular location">
    <subcellularLocation>
        <location evidence="1">Mitochondrion</location>
    </subcellularLocation>
</comment>